<dbReference type="InterPro" id="IPR011961">
    <property type="entry name" value="RimM"/>
</dbReference>
<evidence type="ECO:0000256" key="4">
    <source>
        <dbReference type="ARBA" id="ARBA00023186"/>
    </source>
</evidence>
<dbReference type="Proteomes" id="UP001185659">
    <property type="component" value="Unassembled WGS sequence"/>
</dbReference>
<comment type="subcellular location">
    <subcellularLocation>
        <location evidence="5">Cytoplasm</location>
    </subcellularLocation>
</comment>
<evidence type="ECO:0000256" key="6">
    <source>
        <dbReference type="SAM" id="MobiDB-lite"/>
    </source>
</evidence>
<dbReference type="Gene3D" id="2.30.30.240">
    <property type="entry name" value="PRC-barrel domain"/>
    <property type="match status" value="1"/>
</dbReference>
<dbReference type="Pfam" id="PF05239">
    <property type="entry name" value="PRC"/>
    <property type="match status" value="1"/>
</dbReference>
<feature type="compositionally biased region" description="Low complexity" evidence="6">
    <location>
        <begin position="190"/>
        <end position="202"/>
    </location>
</feature>
<comment type="function">
    <text evidence="5">An accessory protein needed during the final step in the assembly of 30S ribosomal subunit, possibly for assembly of the head region. Essential for efficient processing of 16S rRNA. May be needed both before and after RbfA during the maturation of 16S rRNA. It has affinity for free ribosomal 30S subunits but not for 70S ribosomes.</text>
</comment>
<evidence type="ECO:0000256" key="3">
    <source>
        <dbReference type="ARBA" id="ARBA00022552"/>
    </source>
</evidence>
<keyword evidence="2 5" id="KW-0690">Ribosome biogenesis</keyword>
<dbReference type="PANTHER" id="PTHR33692:SF1">
    <property type="entry name" value="RIBOSOME MATURATION FACTOR RIMM"/>
    <property type="match status" value="1"/>
</dbReference>
<comment type="caution">
    <text evidence="9">The sequence shown here is derived from an EMBL/GenBank/DDBJ whole genome shotgun (WGS) entry which is preliminary data.</text>
</comment>
<feature type="region of interest" description="Disordered" evidence="6">
    <location>
        <begin position="174"/>
        <end position="202"/>
    </location>
</feature>
<evidence type="ECO:0000256" key="5">
    <source>
        <dbReference type="HAMAP-Rule" id="MF_00014"/>
    </source>
</evidence>
<dbReference type="EMBL" id="JAWLIP010000002">
    <property type="protein sequence ID" value="MDV6225893.1"/>
    <property type="molecule type" value="Genomic_DNA"/>
</dbReference>
<sequence>MKKPSKNDTRVQLAVIGAPQGLRGEVRVKTFTDDPLAIGDYGPLSTEDGRTLTVLNVRPAKNVVVARFAEVADRTAAEALNGTALFVERAALPADLEEDEFYHADLIGLSVIDGEGERVGRVQALHDFGGGDIMEVALAVGGMAMVPFTQAAVPQVRVSEGLVEIDRVAAGLVDDEDADDLDDADGLDDAGGPDMPGDGDAP</sequence>
<evidence type="ECO:0000313" key="9">
    <source>
        <dbReference type="EMBL" id="MDV6225893.1"/>
    </source>
</evidence>
<evidence type="ECO:0000259" key="7">
    <source>
        <dbReference type="Pfam" id="PF01782"/>
    </source>
</evidence>
<accession>A0ABU4AI20</accession>
<dbReference type="NCBIfam" id="TIGR02273">
    <property type="entry name" value="16S_RimM"/>
    <property type="match status" value="1"/>
</dbReference>
<dbReference type="InterPro" id="IPR011033">
    <property type="entry name" value="PRC_barrel-like_sf"/>
</dbReference>
<name>A0ABU4AI20_9HYPH</name>
<dbReference type="HAMAP" id="MF_00014">
    <property type="entry name" value="Ribosome_mat_RimM"/>
    <property type="match status" value="1"/>
</dbReference>
<feature type="domain" description="PRC-barrel" evidence="8">
    <location>
        <begin position="98"/>
        <end position="169"/>
    </location>
</feature>
<comment type="similarity">
    <text evidence="5">Belongs to the RimM family.</text>
</comment>
<dbReference type="RefSeq" id="WP_317560770.1">
    <property type="nucleotide sequence ID" value="NZ_JAWLIP010000002.1"/>
</dbReference>
<evidence type="ECO:0000256" key="2">
    <source>
        <dbReference type="ARBA" id="ARBA00022517"/>
    </source>
</evidence>
<keyword evidence="1 5" id="KW-0963">Cytoplasm</keyword>
<keyword evidence="10" id="KW-1185">Reference proteome</keyword>
<dbReference type="InterPro" id="IPR036976">
    <property type="entry name" value="RimM_N_sf"/>
</dbReference>
<proteinExistence type="inferred from homology"/>
<comment type="subunit">
    <text evidence="5">Binds ribosomal protein uS19.</text>
</comment>
<evidence type="ECO:0000259" key="8">
    <source>
        <dbReference type="Pfam" id="PF05239"/>
    </source>
</evidence>
<dbReference type="InterPro" id="IPR002676">
    <property type="entry name" value="RimM_N"/>
</dbReference>
<dbReference type="InterPro" id="IPR009000">
    <property type="entry name" value="Transl_B-barrel_sf"/>
</dbReference>
<dbReference type="Gene3D" id="2.40.30.60">
    <property type="entry name" value="RimM"/>
    <property type="match status" value="1"/>
</dbReference>
<gene>
    <name evidence="5 9" type="primary">rimM</name>
    <name evidence="9" type="ORF">R2G56_06305</name>
</gene>
<protein>
    <recommendedName>
        <fullName evidence="5">Ribosome maturation factor RimM</fullName>
    </recommendedName>
</protein>
<keyword evidence="4 5" id="KW-0143">Chaperone</keyword>
<dbReference type="InterPro" id="IPR027275">
    <property type="entry name" value="PRC-brl_dom"/>
</dbReference>
<reference evidence="9 10" key="1">
    <citation type="submission" date="2023-10" db="EMBL/GenBank/DDBJ databases">
        <authorList>
            <person name="Venkata Ramana C."/>
            <person name="Sasikala C."/>
            <person name="Dhurka M."/>
        </authorList>
    </citation>
    <scope>NUCLEOTIDE SEQUENCE [LARGE SCALE GENOMIC DNA]</scope>
    <source>
        <strain evidence="9 10">KCTC 32151</strain>
    </source>
</reference>
<feature type="domain" description="RimM N-terminal" evidence="7">
    <location>
        <begin position="13"/>
        <end position="90"/>
    </location>
</feature>
<dbReference type="SUPFAM" id="SSF50447">
    <property type="entry name" value="Translation proteins"/>
    <property type="match status" value="1"/>
</dbReference>
<comment type="domain">
    <text evidence="5">The PRC barrel domain binds ribosomal protein uS19.</text>
</comment>
<evidence type="ECO:0000256" key="1">
    <source>
        <dbReference type="ARBA" id="ARBA00022490"/>
    </source>
</evidence>
<keyword evidence="3 5" id="KW-0698">rRNA processing</keyword>
<dbReference type="Pfam" id="PF01782">
    <property type="entry name" value="RimM"/>
    <property type="match status" value="1"/>
</dbReference>
<feature type="compositionally biased region" description="Acidic residues" evidence="6">
    <location>
        <begin position="174"/>
        <end position="188"/>
    </location>
</feature>
<evidence type="ECO:0000313" key="10">
    <source>
        <dbReference type="Proteomes" id="UP001185659"/>
    </source>
</evidence>
<dbReference type="PANTHER" id="PTHR33692">
    <property type="entry name" value="RIBOSOME MATURATION FACTOR RIMM"/>
    <property type="match status" value="1"/>
</dbReference>
<dbReference type="SUPFAM" id="SSF50346">
    <property type="entry name" value="PRC-barrel domain"/>
    <property type="match status" value="1"/>
</dbReference>
<organism evidence="9 10">
    <name type="scientific">Nitratireductor aquimarinus</name>
    <dbReference type="NCBI Taxonomy" id="889300"/>
    <lineage>
        <taxon>Bacteria</taxon>
        <taxon>Pseudomonadati</taxon>
        <taxon>Pseudomonadota</taxon>
        <taxon>Alphaproteobacteria</taxon>
        <taxon>Hyphomicrobiales</taxon>
        <taxon>Phyllobacteriaceae</taxon>
        <taxon>Nitratireductor</taxon>
    </lineage>
</organism>